<gene>
    <name evidence="6" type="ORF">OESDEN_07363</name>
</gene>
<keyword evidence="2" id="KW-1015">Disulfide bond</keyword>
<evidence type="ECO:0000313" key="7">
    <source>
        <dbReference type="Proteomes" id="UP000053660"/>
    </source>
</evidence>
<dbReference type="OrthoDB" id="5863778at2759"/>
<evidence type="ECO:0000256" key="1">
    <source>
        <dbReference type="ARBA" id="ARBA00022729"/>
    </source>
</evidence>
<sequence length="146" mass="15221">MLLRIISPLLGLVSLVNAQSCSTTTTPALNDLCPTGHTLISTGCCPNANVVASTTASSTTCVDKLNPKTGVSDCPGMKSYCTNSAYKTLMTEQCPYTCKICTGSTCADVLNSKGANECPGMYGYCFNSAYAALMKSQCPKTCGYCS</sequence>
<evidence type="ECO:0000256" key="2">
    <source>
        <dbReference type="ARBA" id="ARBA00023157"/>
    </source>
</evidence>
<dbReference type="PANTHER" id="PTHR46219:SF5">
    <property type="entry name" value="SHKT DOMAIN-CONTAINING PROTEIN"/>
    <property type="match status" value="1"/>
</dbReference>
<evidence type="ECO:0000256" key="3">
    <source>
        <dbReference type="PROSITE-ProRule" id="PRU01005"/>
    </source>
</evidence>
<organism evidence="6 7">
    <name type="scientific">Oesophagostomum dentatum</name>
    <name type="common">Nodular worm</name>
    <dbReference type="NCBI Taxonomy" id="61180"/>
    <lineage>
        <taxon>Eukaryota</taxon>
        <taxon>Metazoa</taxon>
        <taxon>Ecdysozoa</taxon>
        <taxon>Nematoda</taxon>
        <taxon>Chromadorea</taxon>
        <taxon>Rhabditida</taxon>
        <taxon>Rhabditina</taxon>
        <taxon>Rhabditomorpha</taxon>
        <taxon>Strongyloidea</taxon>
        <taxon>Strongylidae</taxon>
        <taxon>Oesophagostomum</taxon>
    </lineage>
</organism>
<dbReference type="Gene3D" id="1.10.10.1940">
    <property type="match status" value="2"/>
</dbReference>
<dbReference type="Proteomes" id="UP000053660">
    <property type="component" value="Unassembled WGS sequence"/>
</dbReference>
<protein>
    <submittedName>
        <fullName evidence="6">ShTK domain protein</fullName>
    </submittedName>
</protein>
<dbReference type="PANTHER" id="PTHR46219">
    <property type="entry name" value="PROTEIN CBG11138"/>
    <property type="match status" value="1"/>
</dbReference>
<feature type="chain" id="PRO_5002082992" evidence="4">
    <location>
        <begin position="19"/>
        <end position="146"/>
    </location>
</feature>
<reference evidence="6 7" key="1">
    <citation type="submission" date="2014-03" db="EMBL/GenBank/DDBJ databases">
        <title>Draft genome of the hookworm Oesophagostomum dentatum.</title>
        <authorList>
            <person name="Mitreva M."/>
        </authorList>
    </citation>
    <scope>NUCLEOTIDE SEQUENCE [LARGE SCALE GENOMIC DNA]</scope>
    <source>
        <strain evidence="6 7">OD-Hann</strain>
    </source>
</reference>
<comment type="caution">
    <text evidence="3">Lacks conserved residue(s) required for the propagation of feature annotation.</text>
</comment>
<keyword evidence="7" id="KW-1185">Reference proteome</keyword>
<feature type="domain" description="ShKT" evidence="5">
    <location>
        <begin position="98"/>
        <end position="145"/>
    </location>
</feature>
<evidence type="ECO:0000259" key="5">
    <source>
        <dbReference type="PROSITE" id="PS51670"/>
    </source>
</evidence>
<feature type="signal peptide" evidence="4">
    <location>
        <begin position="1"/>
        <end position="18"/>
    </location>
</feature>
<name>A0A0B1T5B3_OESDE</name>
<dbReference type="InterPro" id="IPR007026">
    <property type="entry name" value="CC_domain"/>
</dbReference>
<dbReference type="EMBL" id="KN551164">
    <property type="protein sequence ID" value="KHJ92743.1"/>
    <property type="molecule type" value="Genomic_DNA"/>
</dbReference>
<accession>A0A0B1T5B3</accession>
<dbReference type="AlphaFoldDB" id="A0A0B1T5B3"/>
<dbReference type="Pfam" id="PF01549">
    <property type="entry name" value="ShK"/>
    <property type="match status" value="2"/>
</dbReference>
<evidence type="ECO:0000313" key="6">
    <source>
        <dbReference type="EMBL" id="KHJ92743.1"/>
    </source>
</evidence>
<dbReference type="FunFam" id="1.10.10.1940:FF:000002">
    <property type="entry name" value="PHAryngeal gland Toxin-related"/>
    <property type="match status" value="1"/>
</dbReference>
<dbReference type="SMART" id="SM00254">
    <property type="entry name" value="ShKT"/>
    <property type="match status" value="2"/>
</dbReference>
<evidence type="ECO:0000256" key="4">
    <source>
        <dbReference type="SAM" id="SignalP"/>
    </source>
</evidence>
<dbReference type="Pfam" id="PF04942">
    <property type="entry name" value="CC"/>
    <property type="match status" value="1"/>
</dbReference>
<dbReference type="PROSITE" id="PS51670">
    <property type="entry name" value="SHKT"/>
    <property type="match status" value="1"/>
</dbReference>
<dbReference type="InterPro" id="IPR003582">
    <property type="entry name" value="ShKT_dom"/>
</dbReference>
<keyword evidence="1 4" id="KW-0732">Signal</keyword>
<proteinExistence type="predicted"/>